<feature type="compositionally biased region" description="Acidic residues" evidence="5">
    <location>
        <begin position="179"/>
        <end position="188"/>
    </location>
</feature>
<dbReference type="SUPFAM" id="SSF56425">
    <property type="entry name" value="Succinate dehydrogenase/fumarate reductase flavoprotein, catalytic domain"/>
    <property type="match status" value="1"/>
</dbReference>
<dbReference type="InterPro" id="IPR050315">
    <property type="entry name" value="FAD-oxidoreductase_2"/>
</dbReference>
<gene>
    <name evidence="7" type="ORF">GCM10011399_02210</name>
</gene>
<keyword evidence="3" id="KW-0274">FAD</keyword>
<dbReference type="Proteomes" id="UP000598775">
    <property type="component" value="Unassembled WGS sequence"/>
</dbReference>
<dbReference type="RefSeq" id="WP_188672363.1">
    <property type="nucleotide sequence ID" value="NZ_BMGP01000001.1"/>
</dbReference>
<dbReference type="GO" id="GO:0008202">
    <property type="term" value="P:steroid metabolic process"/>
    <property type="evidence" value="ECO:0007669"/>
    <property type="project" value="UniProtKB-ARBA"/>
</dbReference>
<evidence type="ECO:0000313" key="7">
    <source>
        <dbReference type="EMBL" id="GGF11882.1"/>
    </source>
</evidence>
<dbReference type="InterPro" id="IPR036188">
    <property type="entry name" value="FAD/NAD-bd_sf"/>
</dbReference>
<evidence type="ECO:0000313" key="8">
    <source>
        <dbReference type="Proteomes" id="UP000598775"/>
    </source>
</evidence>
<dbReference type="InterPro" id="IPR027477">
    <property type="entry name" value="Succ_DH/fumarate_Rdtase_cat_sf"/>
</dbReference>
<proteinExistence type="predicted"/>
<dbReference type="InterPro" id="IPR003953">
    <property type="entry name" value="FAD-dep_OxRdtase_2_FAD-bd"/>
</dbReference>
<dbReference type="PRINTS" id="PR00411">
    <property type="entry name" value="PNDRDTASEI"/>
</dbReference>
<feature type="domain" description="FAD-dependent oxidoreductase 2 FAD-binding" evidence="6">
    <location>
        <begin position="8"/>
        <end position="480"/>
    </location>
</feature>
<dbReference type="Gene3D" id="3.50.50.60">
    <property type="entry name" value="FAD/NAD(P)-binding domain"/>
    <property type="match status" value="2"/>
</dbReference>
<evidence type="ECO:0000256" key="4">
    <source>
        <dbReference type="ARBA" id="ARBA00023002"/>
    </source>
</evidence>
<dbReference type="Pfam" id="PF00890">
    <property type="entry name" value="FAD_binding_2"/>
    <property type="match status" value="1"/>
</dbReference>
<dbReference type="PANTHER" id="PTHR43400:SF10">
    <property type="entry name" value="3-OXOSTEROID 1-DEHYDROGENASE"/>
    <property type="match status" value="1"/>
</dbReference>
<keyword evidence="2" id="KW-0285">Flavoprotein</keyword>
<comment type="cofactor">
    <cofactor evidence="1">
        <name>FAD</name>
        <dbReference type="ChEBI" id="CHEBI:57692"/>
    </cofactor>
</comment>
<evidence type="ECO:0000256" key="1">
    <source>
        <dbReference type="ARBA" id="ARBA00001974"/>
    </source>
</evidence>
<keyword evidence="8" id="KW-1185">Reference proteome</keyword>
<evidence type="ECO:0000256" key="2">
    <source>
        <dbReference type="ARBA" id="ARBA00022630"/>
    </source>
</evidence>
<dbReference type="SUPFAM" id="SSF51905">
    <property type="entry name" value="FAD/NAD(P)-binding domain"/>
    <property type="match status" value="1"/>
</dbReference>
<dbReference type="PRINTS" id="PR00368">
    <property type="entry name" value="FADPNR"/>
</dbReference>
<evidence type="ECO:0000256" key="5">
    <source>
        <dbReference type="SAM" id="MobiDB-lite"/>
    </source>
</evidence>
<evidence type="ECO:0000256" key="3">
    <source>
        <dbReference type="ARBA" id="ARBA00022827"/>
    </source>
</evidence>
<dbReference type="AlphaFoldDB" id="A0A917B000"/>
<sequence>MVTNREYDVVVVGSGVAGLSAAVESAERGARTIVLDANSTIGGASVMSGAACCMVGTPEQTALGVDDSVELALADWQRMGGPSADLTWAEAYLRDSNADVHDWLSGMGIRWNVPQFAEGNSVPRWHIPVTFGPGIVDALLDRLRVLGVVVLTGVAVVELVRGDNGDVVRGGDGGRENGDDGDGDDDGGGDGARSTNGARIAGVRVTGSPDFDELSAEAIIVATGGFVNNRSMLEELSPRLAALPRFLSGGAQTATGSGHQLVREAGGEFASLQNIWVYPTGTPDPQDASGSRGLGIRGATTELWFNLDGDRFSDEVQRGGHSGTNALLEQPGQTCWNVFDASELPSILLIDNEYYARPAGPNPVTTAEFWRESNYVILADTPAEFAERAGLPVERVVAAIAAFNQALADGLETDPVTGRSLAGLSPVGPGGIVAVQMFPMAQKNFGGVRTDLDCRVLDGAGSPIAGLFAAGEVAGMAGGTINGVAGLEGTMFGPALYSGRIAGRVAAAEALATR</sequence>
<feature type="region of interest" description="Disordered" evidence="5">
    <location>
        <begin position="166"/>
        <end position="196"/>
    </location>
</feature>
<keyword evidence="4" id="KW-0560">Oxidoreductase</keyword>
<dbReference type="GO" id="GO:0033765">
    <property type="term" value="F:steroid dehydrogenase activity, acting on the CH-CH group of donors"/>
    <property type="evidence" value="ECO:0007669"/>
    <property type="project" value="UniProtKB-ARBA"/>
</dbReference>
<dbReference type="EMBL" id="BMGP01000001">
    <property type="protein sequence ID" value="GGF11882.1"/>
    <property type="molecule type" value="Genomic_DNA"/>
</dbReference>
<name>A0A917B000_9MICO</name>
<protein>
    <recommendedName>
        <fullName evidence="6">FAD-dependent oxidoreductase 2 FAD-binding domain-containing protein</fullName>
    </recommendedName>
</protein>
<organism evidence="7 8">
    <name type="scientific">Subtercola lobariae</name>
    <dbReference type="NCBI Taxonomy" id="1588641"/>
    <lineage>
        <taxon>Bacteria</taxon>
        <taxon>Bacillati</taxon>
        <taxon>Actinomycetota</taxon>
        <taxon>Actinomycetes</taxon>
        <taxon>Micrococcales</taxon>
        <taxon>Microbacteriaceae</taxon>
        <taxon>Subtercola</taxon>
    </lineage>
</organism>
<comment type="caution">
    <text evidence="7">The sequence shown here is derived from an EMBL/GenBank/DDBJ whole genome shotgun (WGS) entry which is preliminary data.</text>
</comment>
<dbReference type="PANTHER" id="PTHR43400">
    <property type="entry name" value="FUMARATE REDUCTASE"/>
    <property type="match status" value="1"/>
</dbReference>
<accession>A0A917B000</accession>
<evidence type="ECO:0000259" key="6">
    <source>
        <dbReference type="Pfam" id="PF00890"/>
    </source>
</evidence>
<reference evidence="7 8" key="1">
    <citation type="journal article" date="2014" name="Int. J. Syst. Evol. Microbiol.">
        <title>Complete genome sequence of Corynebacterium casei LMG S-19264T (=DSM 44701T), isolated from a smear-ripened cheese.</title>
        <authorList>
            <consortium name="US DOE Joint Genome Institute (JGI-PGF)"/>
            <person name="Walter F."/>
            <person name="Albersmeier A."/>
            <person name="Kalinowski J."/>
            <person name="Ruckert C."/>
        </authorList>
    </citation>
    <scope>NUCLEOTIDE SEQUENCE [LARGE SCALE GENOMIC DNA]</scope>
    <source>
        <strain evidence="7 8">CGMCC 1.12976</strain>
    </source>
</reference>
<dbReference type="Gene3D" id="3.90.700.10">
    <property type="entry name" value="Succinate dehydrogenase/fumarate reductase flavoprotein, catalytic domain"/>
    <property type="match status" value="1"/>
</dbReference>